<evidence type="ECO:0000259" key="2">
    <source>
        <dbReference type="PROSITE" id="PS50234"/>
    </source>
</evidence>
<keyword evidence="1" id="KW-0812">Transmembrane</keyword>
<dbReference type="OrthoDB" id="9807628at2"/>
<dbReference type="AlphaFoldDB" id="A0A0W0TW19"/>
<name>A0A0W0TW19_LEGER</name>
<evidence type="ECO:0000313" key="4">
    <source>
        <dbReference type="Proteomes" id="UP000054773"/>
    </source>
</evidence>
<feature type="transmembrane region" description="Helical" evidence="1">
    <location>
        <begin position="59"/>
        <end position="80"/>
    </location>
</feature>
<evidence type="ECO:0000256" key="1">
    <source>
        <dbReference type="SAM" id="Phobius"/>
    </source>
</evidence>
<dbReference type="InterPro" id="IPR050768">
    <property type="entry name" value="UPF0353/GerABKA_families"/>
</dbReference>
<feature type="domain" description="VWFA" evidence="2">
    <location>
        <begin position="93"/>
        <end position="266"/>
    </location>
</feature>
<gene>
    <name evidence="3" type="ORF">Lery_0191</name>
</gene>
<comment type="caution">
    <text evidence="3">The sequence shown here is derived from an EMBL/GenBank/DDBJ whole genome shotgun (WGS) entry which is preliminary data.</text>
</comment>
<dbReference type="RefSeq" id="WP_058525378.1">
    <property type="nucleotide sequence ID" value="NZ_CAAAHY010000020.1"/>
</dbReference>
<sequence length="311" mass="34551">MLANLHFLRPWWLLALLPLAILTVQLWRSNARLDAWAFVCDRHLLSHLVLSTGENKRHVALLSLVVSALCLVISLAGPAFQKLPVPSYHRIQPRILVLDMSDSMLERDLVPDRLTRAKFKLHDLFSRTDIGQTGLVVYTGEPFIVSPLTEDAQTIDALLSSLTPDIMPVGGQKLDTALKQAGQLITQAGFNQGQILVLTAESPSSEAIKEAAILAKQSILTSVMPVVGGNTSINPLFQELAKAGDGLVIPFRDNASDLEQWLNASAASRQYNLDEQNLIPVWRDEGRWFLIPALIFLLPVFRRGWLQRIET</sequence>
<accession>A0A0W0TW19</accession>
<dbReference type="STRING" id="448.Lery_0191"/>
<dbReference type="PANTHER" id="PTHR22550:SF14">
    <property type="entry name" value="VWFA DOMAIN-CONTAINING PROTEIN"/>
    <property type="match status" value="1"/>
</dbReference>
<dbReference type="InterPro" id="IPR036465">
    <property type="entry name" value="vWFA_dom_sf"/>
</dbReference>
<keyword evidence="4" id="KW-1185">Reference proteome</keyword>
<proteinExistence type="predicted"/>
<keyword evidence="1" id="KW-0472">Membrane</keyword>
<dbReference type="Proteomes" id="UP000054773">
    <property type="component" value="Unassembled WGS sequence"/>
</dbReference>
<protein>
    <recommendedName>
        <fullName evidence="2">VWFA domain-containing protein</fullName>
    </recommendedName>
</protein>
<keyword evidence="1" id="KW-1133">Transmembrane helix</keyword>
<dbReference type="EMBL" id="LNYA01000002">
    <property type="protein sequence ID" value="KTC99837.1"/>
    <property type="molecule type" value="Genomic_DNA"/>
</dbReference>
<dbReference type="PANTHER" id="PTHR22550">
    <property type="entry name" value="SPORE GERMINATION PROTEIN"/>
    <property type="match status" value="1"/>
</dbReference>
<dbReference type="PATRIC" id="fig|448.7.peg.197"/>
<organism evidence="3 4">
    <name type="scientific">Legionella erythra</name>
    <dbReference type="NCBI Taxonomy" id="448"/>
    <lineage>
        <taxon>Bacteria</taxon>
        <taxon>Pseudomonadati</taxon>
        <taxon>Pseudomonadota</taxon>
        <taxon>Gammaproteobacteria</taxon>
        <taxon>Legionellales</taxon>
        <taxon>Legionellaceae</taxon>
        <taxon>Legionella</taxon>
    </lineage>
</organism>
<evidence type="ECO:0000313" key="3">
    <source>
        <dbReference type="EMBL" id="KTC99837.1"/>
    </source>
</evidence>
<reference evidence="3 4" key="1">
    <citation type="submission" date="2015-11" db="EMBL/GenBank/DDBJ databases">
        <title>Genomic analysis of 38 Legionella species identifies large and diverse effector repertoires.</title>
        <authorList>
            <person name="Burstein D."/>
            <person name="Amaro F."/>
            <person name="Zusman T."/>
            <person name="Lifshitz Z."/>
            <person name="Cohen O."/>
            <person name="Gilbert J.A."/>
            <person name="Pupko T."/>
            <person name="Shuman H.A."/>
            <person name="Segal G."/>
        </authorList>
    </citation>
    <scope>NUCLEOTIDE SEQUENCE [LARGE SCALE GENOMIC DNA]</scope>
    <source>
        <strain evidence="3 4">SE-32A-C8</strain>
    </source>
</reference>
<dbReference type="InterPro" id="IPR002035">
    <property type="entry name" value="VWF_A"/>
</dbReference>
<dbReference type="SUPFAM" id="SSF53300">
    <property type="entry name" value="vWA-like"/>
    <property type="match status" value="1"/>
</dbReference>
<dbReference type="PROSITE" id="PS50234">
    <property type="entry name" value="VWFA"/>
    <property type="match status" value="1"/>
</dbReference>
<dbReference type="Pfam" id="PF13519">
    <property type="entry name" value="VWA_2"/>
    <property type="match status" value="1"/>
</dbReference>
<dbReference type="SMART" id="SM00327">
    <property type="entry name" value="VWA"/>
    <property type="match status" value="1"/>
</dbReference>
<dbReference type="Gene3D" id="3.40.50.410">
    <property type="entry name" value="von Willebrand factor, type A domain"/>
    <property type="match status" value="1"/>
</dbReference>